<dbReference type="AlphaFoldDB" id="A0A1J6W2F3"/>
<name>A0A1J6W2F3_9BACI</name>
<reference evidence="1 2" key="1">
    <citation type="submission" date="2016-09" db="EMBL/GenBank/DDBJ databases">
        <title>Bacillus aquimaris SAMM genome sequence reveals colonization and biosurfactant production capacities.</title>
        <authorList>
            <person name="Waghmode S.R."/>
            <person name="Suryavanshi M.V."/>
        </authorList>
    </citation>
    <scope>NUCLEOTIDE SEQUENCE [LARGE SCALE GENOMIC DNA]</scope>
    <source>
        <strain evidence="1 2">SAMM</strain>
    </source>
</reference>
<keyword evidence="2" id="KW-1185">Reference proteome</keyword>
<proteinExistence type="predicted"/>
<evidence type="ECO:0000313" key="1">
    <source>
        <dbReference type="EMBL" id="OIU71773.1"/>
    </source>
</evidence>
<accession>A0A1J6W2F3</accession>
<comment type="caution">
    <text evidence="1">The sequence shown here is derived from an EMBL/GenBank/DDBJ whole genome shotgun (WGS) entry which is preliminary data.</text>
</comment>
<gene>
    <name evidence="1" type="ORF">BHE18_03705</name>
</gene>
<sequence>MILQSDPWEVHPPPLNKGIHLYLDYLKEDSDLLVYIQEHREVQITELVSDLMMKFKEYGLGDTQYSEIIKTYRRNL</sequence>
<dbReference type="Proteomes" id="UP000182062">
    <property type="component" value="Unassembled WGS sequence"/>
</dbReference>
<dbReference type="EMBL" id="MINN01000074">
    <property type="protein sequence ID" value="OIU71773.1"/>
    <property type="molecule type" value="Genomic_DNA"/>
</dbReference>
<evidence type="ECO:0000313" key="2">
    <source>
        <dbReference type="Proteomes" id="UP000182062"/>
    </source>
</evidence>
<protein>
    <submittedName>
        <fullName evidence="1">Uncharacterized protein</fullName>
    </submittedName>
</protein>
<organism evidence="1 2">
    <name type="scientific">Rossellomorea aquimaris</name>
    <dbReference type="NCBI Taxonomy" id="189382"/>
    <lineage>
        <taxon>Bacteria</taxon>
        <taxon>Bacillati</taxon>
        <taxon>Bacillota</taxon>
        <taxon>Bacilli</taxon>
        <taxon>Bacillales</taxon>
        <taxon>Bacillaceae</taxon>
        <taxon>Rossellomorea</taxon>
    </lineage>
</organism>